<geneLocation type="plasmid" evidence="7 8">
    <name>2</name>
</geneLocation>
<dbReference type="Pfam" id="PF01323">
    <property type="entry name" value="DSBA"/>
    <property type="match status" value="1"/>
</dbReference>
<evidence type="ECO:0000256" key="2">
    <source>
        <dbReference type="ARBA" id="ARBA00023002"/>
    </source>
</evidence>
<feature type="signal peptide" evidence="5">
    <location>
        <begin position="1"/>
        <end position="30"/>
    </location>
</feature>
<dbReference type="AlphaFoldDB" id="A0A4U8Z7D1"/>
<evidence type="ECO:0000259" key="6">
    <source>
        <dbReference type="PROSITE" id="PS51352"/>
    </source>
</evidence>
<keyword evidence="7" id="KW-0413">Isomerase</keyword>
<dbReference type="EMBL" id="LR536451">
    <property type="protein sequence ID" value="VFU16747.1"/>
    <property type="molecule type" value="Genomic_DNA"/>
</dbReference>
<dbReference type="SUPFAM" id="SSF52833">
    <property type="entry name" value="Thioredoxin-like"/>
    <property type="match status" value="1"/>
</dbReference>
<keyword evidence="2" id="KW-0560">Oxidoreductase</keyword>
<dbReference type="InterPro" id="IPR001853">
    <property type="entry name" value="DSBA-like_thioredoxin_dom"/>
</dbReference>
<evidence type="ECO:0000313" key="7">
    <source>
        <dbReference type="EMBL" id="VFU16747.1"/>
    </source>
</evidence>
<evidence type="ECO:0000256" key="4">
    <source>
        <dbReference type="ARBA" id="ARBA00023284"/>
    </source>
</evidence>
<protein>
    <submittedName>
        <fullName evidence="7">Protein-disulfide isomerase (Modular protein)</fullName>
    </submittedName>
</protein>
<keyword evidence="7" id="KW-0614">Plasmid</keyword>
<dbReference type="CDD" id="cd03023">
    <property type="entry name" value="DsbA_Com1_like"/>
    <property type="match status" value="1"/>
</dbReference>
<evidence type="ECO:0000313" key="8">
    <source>
        <dbReference type="Proteomes" id="UP000294360"/>
    </source>
</evidence>
<dbReference type="Proteomes" id="UP000294360">
    <property type="component" value="Plasmid 2"/>
</dbReference>
<dbReference type="InterPro" id="IPR036249">
    <property type="entry name" value="Thioredoxin-like_sf"/>
</dbReference>
<reference evidence="7 8" key="1">
    <citation type="submission" date="2019-03" db="EMBL/GenBank/DDBJ databases">
        <authorList>
            <person name="Kox A.R. M."/>
        </authorList>
    </citation>
    <scope>NUCLEOTIDE SEQUENCE [LARGE SCALE GENOMIC DNA]</scope>
    <source>
        <strain evidence="7">MTUNDRAET4 annotated genome</strain>
        <plasmid evidence="8">2</plasmid>
    </source>
</reference>
<dbReference type="PROSITE" id="PS51352">
    <property type="entry name" value="THIOREDOXIN_2"/>
    <property type="match status" value="1"/>
</dbReference>
<dbReference type="Gene3D" id="3.40.30.10">
    <property type="entry name" value="Glutaredoxin"/>
    <property type="match status" value="1"/>
</dbReference>
<evidence type="ECO:0000256" key="5">
    <source>
        <dbReference type="SAM" id="SignalP"/>
    </source>
</evidence>
<evidence type="ECO:0000256" key="3">
    <source>
        <dbReference type="ARBA" id="ARBA00023157"/>
    </source>
</evidence>
<keyword evidence="4" id="KW-0676">Redox-active center</keyword>
<dbReference type="PANTHER" id="PTHR13887:SF14">
    <property type="entry name" value="DISULFIDE BOND FORMATION PROTEIN D"/>
    <property type="match status" value="1"/>
</dbReference>
<dbReference type="KEGG" id="mtun:MTUNDRAET4_0359.1"/>
<proteinExistence type="predicted"/>
<dbReference type="GO" id="GO:0016491">
    <property type="term" value="F:oxidoreductase activity"/>
    <property type="evidence" value="ECO:0007669"/>
    <property type="project" value="UniProtKB-KW"/>
</dbReference>
<dbReference type="GO" id="GO:0016853">
    <property type="term" value="F:isomerase activity"/>
    <property type="evidence" value="ECO:0007669"/>
    <property type="project" value="UniProtKB-KW"/>
</dbReference>
<dbReference type="InterPro" id="IPR013766">
    <property type="entry name" value="Thioredoxin_domain"/>
</dbReference>
<feature type="chain" id="PRO_5020254594" evidence="5">
    <location>
        <begin position="31"/>
        <end position="319"/>
    </location>
</feature>
<evidence type="ECO:0000256" key="1">
    <source>
        <dbReference type="ARBA" id="ARBA00022729"/>
    </source>
</evidence>
<gene>
    <name evidence="7" type="ORF">MTUNDRAET4_0359</name>
</gene>
<keyword evidence="1 5" id="KW-0732">Signal</keyword>
<organism evidence="7 8">
    <name type="scientific">Methylocella tundrae</name>
    <dbReference type="NCBI Taxonomy" id="227605"/>
    <lineage>
        <taxon>Bacteria</taxon>
        <taxon>Pseudomonadati</taxon>
        <taxon>Pseudomonadota</taxon>
        <taxon>Alphaproteobacteria</taxon>
        <taxon>Hyphomicrobiales</taxon>
        <taxon>Beijerinckiaceae</taxon>
        <taxon>Methylocella</taxon>
    </lineage>
</organism>
<name>A0A4U8Z7D1_METTU</name>
<keyword evidence="3" id="KW-1015">Disulfide bond</keyword>
<sequence>MMQQAGRLIVAMLLAGFASLPLSLAGPAFAQAKPGLQDMLFDDPDAPVAGNPRGDITIVAFLDYNCPFCRRSTADLDRYVASDPNIRVVYKDWPILAPSSVVAARVALAAKWQDKYVEVHNALMRMKGRPATQNEINQAVHAAGADIDRLNRDLEAHADEIAALLKRNLAEADALQLEGTPVFLIGPFKEPQALDFEGFKQVVSDARDYLKSKPAAGRRRKIAWLIQGAAPLRAGGCRQSCNFILKFITLAREGNGLMNNTSNRREALMLMGAASGLGLAAMGSAPVEAEAAAGNTPARARRNDAARIWRAARKGAATA</sequence>
<feature type="domain" description="Thioredoxin" evidence="6">
    <location>
        <begin position="20"/>
        <end position="159"/>
    </location>
</feature>
<accession>A0A4U8Z7D1</accession>
<dbReference type="PANTHER" id="PTHR13887">
    <property type="entry name" value="GLUTATHIONE S-TRANSFERASE KAPPA"/>
    <property type="match status" value="1"/>
</dbReference>